<dbReference type="AlphaFoldDB" id="A0A377E5C7"/>
<organism evidence="1 2">
    <name type="scientific">Escherichia coli</name>
    <dbReference type="NCBI Taxonomy" id="562"/>
    <lineage>
        <taxon>Bacteria</taxon>
        <taxon>Pseudomonadati</taxon>
        <taxon>Pseudomonadota</taxon>
        <taxon>Gammaproteobacteria</taxon>
        <taxon>Enterobacterales</taxon>
        <taxon>Enterobacteriaceae</taxon>
        <taxon>Escherichia</taxon>
    </lineage>
</organism>
<sequence>MGWQFGFCHTFKLHEILQIMLVLYWLILP</sequence>
<gene>
    <name evidence="1" type="ORF">NCTC10429_05123</name>
</gene>
<dbReference type="EMBL" id="UGEX01000003">
    <property type="protein sequence ID" value="STM58513.1"/>
    <property type="molecule type" value="Genomic_DNA"/>
</dbReference>
<protein>
    <submittedName>
        <fullName evidence="1">Uncharacterized protein</fullName>
    </submittedName>
</protein>
<proteinExistence type="predicted"/>
<evidence type="ECO:0000313" key="2">
    <source>
        <dbReference type="Proteomes" id="UP000254088"/>
    </source>
</evidence>
<evidence type="ECO:0000313" key="1">
    <source>
        <dbReference type="EMBL" id="STM58513.1"/>
    </source>
</evidence>
<name>A0A377E5C7_ECOLX</name>
<accession>A0A377E5C7</accession>
<reference evidence="1 2" key="1">
    <citation type="submission" date="2018-06" db="EMBL/GenBank/DDBJ databases">
        <authorList>
            <consortium name="Pathogen Informatics"/>
            <person name="Doyle S."/>
        </authorList>
    </citation>
    <scope>NUCLEOTIDE SEQUENCE [LARGE SCALE GENOMIC DNA]</scope>
    <source>
        <strain evidence="1 2">NCTC10429</strain>
    </source>
</reference>
<dbReference type="Proteomes" id="UP000254088">
    <property type="component" value="Unassembled WGS sequence"/>
</dbReference>